<reference evidence="1" key="1">
    <citation type="submission" date="2018-01" db="EMBL/GenBank/DDBJ databases">
        <authorList>
            <person name="Krukenberg V."/>
        </authorList>
    </citation>
    <scope>NUCLEOTIDE SEQUENCE</scope>
    <source>
        <strain evidence="1">E20ANME2</strain>
    </source>
</reference>
<comment type="caution">
    <text evidence="1">The sequence shown here is derived from an EMBL/GenBank/DDBJ whole genome shotgun (WGS) entry which is preliminary data.</text>
</comment>
<protein>
    <submittedName>
        <fullName evidence="1">tRNA guanosine(15) transglycosylase TgtA</fullName>
    </submittedName>
</protein>
<name>A0AC61KZV8_9EURY</name>
<sequence>MMSHFEIAHKDSAGRIGRLYTAHGRIETPTVMPVVNPNIQMIPASELTKFGAEIVITNAYIIYQNPELKEDALDRGVHSLLDFDGAIMTDSGSYQLSVYYDIDITSEEIVRFQQMIGSDIGVPLDIPTPPDVSRDRAGSEMKITIERCEAAHRLMESDGRACSMLLSGTVQGSTHPDLRYECARSLSETGFDIYPIGAVVPLLVNYRFADMVDAIVASKKGLSPAAPVHLFGAGHPAMFALAVALGCDLFDSAAYALYARDGRYLTADGTYHLADLKYLPCSCPVCASHTADELKDEFASGNYISLAEHNLYVTFEEIRLIKQCIIEGNLWELVERRCRAHPRLLDGLKRAICHTDWIERFDPIRKSTFFYCGSESASRAEVCRFGERLDRFDPDGNVLVRTRKVRGEADQFDCVFNLKAPFGAYPVELGETYPFNAEVPELSEPDYEAASVALGNVLRLIRQNPNAMFTVVCGWNHPLLAEIGACPNVGEILAGNEWHNRKLQ</sequence>
<dbReference type="EMBL" id="PQXF01000038">
    <property type="protein sequence ID" value="PXF58341.1"/>
    <property type="molecule type" value="Genomic_DNA"/>
</dbReference>
<proteinExistence type="predicted"/>
<gene>
    <name evidence="1" type="ORF">C4B59_13515</name>
</gene>
<organism evidence="1 2">
    <name type="scientific">Candidatus Methanogaster sp</name>
    <dbReference type="NCBI Taxonomy" id="3386292"/>
    <lineage>
        <taxon>Archaea</taxon>
        <taxon>Methanobacteriati</taxon>
        <taxon>Methanobacteriota</taxon>
        <taxon>Stenosarchaea group</taxon>
        <taxon>Methanomicrobia</taxon>
        <taxon>Methanosarcinales</taxon>
        <taxon>ANME-2 cluster</taxon>
        <taxon>Candidatus Methanogasteraceae</taxon>
        <taxon>Candidatus Methanogaster</taxon>
    </lineage>
</organism>
<accession>A0AC61KZV8</accession>
<evidence type="ECO:0000313" key="1">
    <source>
        <dbReference type="EMBL" id="PXF58341.1"/>
    </source>
</evidence>
<evidence type="ECO:0000313" key="2">
    <source>
        <dbReference type="Proteomes" id="UP000248329"/>
    </source>
</evidence>
<dbReference type="Proteomes" id="UP000248329">
    <property type="component" value="Unassembled WGS sequence"/>
</dbReference>